<name>A0AAI8VYX3_9PEZI</name>
<accession>A0AAI8VYX3</accession>
<keyword evidence="1" id="KW-1133">Transmembrane helix</keyword>
<sequence>MVWFEHRHTLSDISTTLVVALSLLTLLFFLLLIAQTYILVLIYRLLRTESEKPESKKKRI</sequence>
<organism evidence="2 3">
    <name type="scientific">Anthostomella pinea</name>
    <dbReference type="NCBI Taxonomy" id="933095"/>
    <lineage>
        <taxon>Eukaryota</taxon>
        <taxon>Fungi</taxon>
        <taxon>Dikarya</taxon>
        <taxon>Ascomycota</taxon>
        <taxon>Pezizomycotina</taxon>
        <taxon>Sordariomycetes</taxon>
        <taxon>Xylariomycetidae</taxon>
        <taxon>Xylariales</taxon>
        <taxon>Xylariaceae</taxon>
        <taxon>Anthostomella</taxon>
    </lineage>
</organism>
<evidence type="ECO:0000256" key="1">
    <source>
        <dbReference type="SAM" id="Phobius"/>
    </source>
</evidence>
<evidence type="ECO:0000313" key="2">
    <source>
        <dbReference type="EMBL" id="CAJ2513644.1"/>
    </source>
</evidence>
<keyword evidence="3" id="KW-1185">Reference proteome</keyword>
<gene>
    <name evidence="2" type="ORF">KHLLAP_LOCUS14112</name>
</gene>
<keyword evidence="1" id="KW-0812">Transmembrane</keyword>
<dbReference type="EMBL" id="CAUWAG010000020">
    <property type="protein sequence ID" value="CAJ2513644.1"/>
    <property type="molecule type" value="Genomic_DNA"/>
</dbReference>
<dbReference type="AlphaFoldDB" id="A0AAI8VYX3"/>
<keyword evidence="1" id="KW-0472">Membrane</keyword>
<feature type="transmembrane region" description="Helical" evidence="1">
    <location>
        <begin position="20"/>
        <end position="46"/>
    </location>
</feature>
<protein>
    <submittedName>
        <fullName evidence="2">Uu.00g017630.m01.CDS01</fullName>
    </submittedName>
</protein>
<evidence type="ECO:0000313" key="3">
    <source>
        <dbReference type="Proteomes" id="UP001295740"/>
    </source>
</evidence>
<comment type="caution">
    <text evidence="2">The sequence shown here is derived from an EMBL/GenBank/DDBJ whole genome shotgun (WGS) entry which is preliminary data.</text>
</comment>
<reference evidence="2" key="1">
    <citation type="submission" date="2023-10" db="EMBL/GenBank/DDBJ databases">
        <authorList>
            <person name="Hackl T."/>
        </authorList>
    </citation>
    <scope>NUCLEOTIDE SEQUENCE</scope>
</reference>
<dbReference type="Proteomes" id="UP001295740">
    <property type="component" value="Unassembled WGS sequence"/>
</dbReference>
<proteinExistence type="predicted"/>